<gene>
    <name evidence="2" type="ORF">WKV53_01450</name>
</gene>
<dbReference type="EMBL" id="JBBUKT010000001">
    <property type="protein sequence ID" value="MEK7949138.1"/>
    <property type="molecule type" value="Genomic_DNA"/>
</dbReference>
<name>A0ABU9AN59_9BACT</name>
<dbReference type="Proteomes" id="UP001371305">
    <property type="component" value="Unassembled WGS sequence"/>
</dbReference>
<comment type="caution">
    <text evidence="2">The sequence shown here is derived from an EMBL/GenBank/DDBJ whole genome shotgun (WGS) entry which is preliminary data.</text>
</comment>
<accession>A0ABU9AN59</accession>
<keyword evidence="1" id="KW-0812">Transmembrane</keyword>
<reference evidence="2 3" key="1">
    <citation type="submission" date="2024-04" db="EMBL/GenBank/DDBJ databases">
        <title>Luteolibacter sp. isolated from soil.</title>
        <authorList>
            <person name="An J."/>
        </authorList>
    </citation>
    <scope>NUCLEOTIDE SEQUENCE [LARGE SCALE GENOMIC DNA]</scope>
    <source>
        <strain evidence="2 3">Y139</strain>
    </source>
</reference>
<keyword evidence="1" id="KW-1133">Transmembrane helix</keyword>
<feature type="transmembrane region" description="Helical" evidence="1">
    <location>
        <begin position="12"/>
        <end position="33"/>
    </location>
</feature>
<evidence type="ECO:0000256" key="1">
    <source>
        <dbReference type="SAM" id="Phobius"/>
    </source>
</evidence>
<feature type="transmembrane region" description="Helical" evidence="1">
    <location>
        <begin position="39"/>
        <end position="62"/>
    </location>
</feature>
<proteinExistence type="predicted"/>
<keyword evidence="1" id="KW-0472">Membrane</keyword>
<sequence length="77" mass="8602">MVSDSVRDYSRSWEAAFLCGVPWLGFVLGNIGVSLLRDAGFVIFPWIIMIPVITYLIATTVVNRLKFQRLSGKLSPV</sequence>
<keyword evidence="3" id="KW-1185">Reference proteome</keyword>
<protein>
    <submittedName>
        <fullName evidence="2">Uncharacterized protein</fullName>
    </submittedName>
</protein>
<organism evidence="2 3">
    <name type="scientific">Luteolibacter soli</name>
    <dbReference type="NCBI Taxonomy" id="3135280"/>
    <lineage>
        <taxon>Bacteria</taxon>
        <taxon>Pseudomonadati</taxon>
        <taxon>Verrucomicrobiota</taxon>
        <taxon>Verrucomicrobiia</taxon>
        <taxon>Verrucomicrobiales</taxon>
        <taxon>Verrucomicrobiaceae</taxon>
        <taxon>Luteolibacter</taxon>
    </lineage>
</organism>
<evidence type="ECO:0000313" key="2">
    <source>
        <dbReference type="EMBL" id="MEK7949138.1"/>
    </source>
</evidence>
<evidence type="ECO:0000313" key="3">
    <source>
        <dbReference type="Proteomes" id="UP001371305"/>
    </source>
</evidence>